<feature type="repeat" description="WD" evidence="3">
    <location>
        <begin position="278"/>
        <end position="304"/>
    </location>
</feature>
<reference evidence="5" key="2">
    <citation type="submission" date="2021-01" db="EMBL/GenBank/DDBJ databases">
        <authorList>
            <person name="Schikora-Tamarit M.A."/>
        </authorList>
    </citation>
    <scope>NUCLEOTIDE SEQUENCE</scope>
    <source>
        <strain evidence="5">CBS2887</strain>
    </source>
</reference>
<dbReference type="Pfam" id="PF12894">
    <property type="entry name" value="ANAPC4_WD40"/>
    <property type="match status" value="1"/>
</dbReference>
<dbReference type="InterPro" id="IPR019775">
    <property type="entry name" value="WD40_repeat_CS"/>
</dbReference>
<dbReference type="AlphaFoldDB" id="A0A9P8QCT4"/>
<evidence type="ECO:0000256" key="1">
    <source>
        <dbReference type="ARBA" id="ARBA00022574"/>
    </source>
</evidence>
<sequence>MDSFYQPSQIFRQPRVDKTRKSSSRITSESWMLNSESSSTDVLNKSINEPNYKINSNYWKIPDNNLYLTSLAVNPEYQNQIAVASGSHDSNLFIYDFDHSDLTHKQTISLPKITSMSWLDYAVEESSLLTGHKNGMIHFVSIPNASEGQNARIVKRFNHAKHFTSSFIKSTTIANLQTPKSWLRNQNNLISSCNGNVFLWDINHRSDLPIMKNQHLGLLNFDISLSRVGILGLAGEFGIALNDLRVNENSPSIFEPKKQASGVQSSRSVNLLKWAQYDSNVLAAAHEDNVIRLWDIRNHRHFGELKGHNDEITSLEWSEQSSGDLYSCGRDGKLIHWDLNFNESLMNCTLNQGIESVATCSKSGKFLTDEFEIFELLQQRQCGTVISSSSSPIIDLHSCMDKIISIDQESFLGMHAKNGTDAFKAPTGLSTLIMDEILQDLPDTLSTPLPSPSNFTNFSNKSVISVNSEQSSLFDSVGNSQTSISSPISASNEGRLSVYSTGEDPDMGLNSKEIKAAFTYKEISPLHHSRPLSSPLSN</sequence>
<dbReference type="InterPro" id="IPR024977">
    <property type="entry name" value="Apc4-like_WD40_dom"/>
</dbReference>
<proteinExistence type="predicted"/>
<comment type="caution">
    <text evidence="5">The sequence shown here is derived from an EMBL/GenBank/DDBJ whole genome shotgun (WGS) entry which is preliminary data.</text>
</comment>
<evidence type="ECO:0000313" key="5">
    <source>
        <dbReference type="EMBL" id="KAH3687330.1"/>
    </source>
</evidence>
<evidence type="ECO:0000256" key="3">
    <source>
        <dbReference type="PROSITE-ProRule" id="PRU00221"/>
    </source>
</evidence>
<keyword evidence="1 3" id="KW-0853">WD repeat</keyword>
<keyword evidence="6" id="KW-1185">Reference proteome</keyword>
<evidence type="ECO:0000256" key="2">
    <source>
        <dbReference type="ARBA" id="ARBA00022737"/>
    </source>
</evidence>
<dbReference type="InterPro" id="IPR050459">
    <property type="entry name" value="WD_repeat_RBAP46/RBAP48/MSI1"/>
</dbReference>
<feature type="domain" description="Anaphase-promoting complex subunit 4-like WD40" evidence="4">
    <location>
        <begin position="264"/>
        <end position="320"/>
    </location>
</feature>
<dbReference type="EMBL" id="JAEUBG010000862">
    <property type="protein sequence ID" value="KAH3687330.1"/>
    <property type="molecule type" value="Genomic_DNA"/>
</dbReference>
<reference evidence="5" key="1">
    <citation type="journal article" date="2021" name="Open Biol.">
        <title>Shared evolutionary footprints suggest mitochondrial oxidative damage underlies multiple complex I losses in fungi.</title>
        <authorList>
            <person name="Schikora-Tamarit M.A."/>
            <person name="Marcet-Houben M."/>
            <person name="Nosek J."/>
            <person name="Gabaldon T."/>
        </authorList>
    </citation>
    <scope>NUCLEOTIDE SEQUENCE</scope>
    <source>
        <strain evidence="5">CBS2887</strain>
    </source>
</reference>
<organism evidence="5 6">
    <name type="scientific">Wickerhamomyces pijperi</name>
    <name type="common">Yeast</name>
    <name type="synonym">Pichia pijperi</name>
    <dbReference type="NCBI Taxonomy" id="599730"/>
    <lineage>
        <taxon>Eukaryota</taxon>
        <taxon>Fungi</taxon>
        <taxon>Dikarya</taxon>
        <taxon>Ascomycota</taxon>
        <taxon>Saccharomycotina</taxon>
        <taxon>Saccharomycetes</taxon>
        <taxon>Phaffomycetales</taxon>
        <taxon>Wickerhamomycetaceae</taxon>
        <taxon>Wickerhamomyces</taxon>
    </lineage>
</organism>
<evidence type="ECO:0000259" key="4">
    <source>
        <dbReference type="Pfam" id="PF12894"/>
    </source>
</evidence>
<dbReference type="Gene3D" id="2.130.10.10">
    <property type="entry name" value="YVTN repeat-like/Quinoprotein amine dehydrogenase"/>
    <property type="match status" value="2"/>
</dbReference>
<feature type="repeat" description="WD" evidence="3">
    <location>
        <begin position="305"/>
        <end position="347"/>
    </location>
</feature>
<dbReference type="PANTHER" id="PTHR22850">
    <property type="entry name" value="WD40 REPEAT FAMILY"/>
    <property type="match status" value="1"/>
</dbReference>
<dbReference type="SUPFAM" id="SSF50978">
    <property type="entry name" value="WD40 repeat-like"/>
    <property type="match status" value="1"/>
</dbReference>
<evidence type="ECO:0000313" key="6">
    <source>
        <dbReference type="Proteomes" id="UP000774326"/>
    </source>
</evidence>
<keyword evidence="2" id="KW-0677">Repeat</keyword>
<dbReference type="PROSITE" id="PS50082">
    <property type="entry name" value="WD_REPEATS_2"/>
    <property type="match status" value="2"/>
</dbReference>
<name>A0A9P8QCT4_WICPI</name>
<dbReference type="PROSITE" id="PS50294">
    <property type="entry name" value="WD_REPEATS_REGION"/>
    <property type="match status" value="1"/>
</dbReference>
<accession>A0A9P8QCT4</accession>
<dbReference type="PROSITE" id="PS00678">
    <property type="entry name" value="WD_REPEATS_1"/>
    <property type="match status" value="1"/>
</dbReference>
<protein>
    <recommendedName>
        <fullName evidence="4">Anaphase-promoting complex subunit 4-like WD40 domain-containing protein</fullName>
    </recommendedName>
</protein>
<dbReference type="Proteomes" id="UP000774326">
    <property type="component" value="Unassembled WGS sequence"/>
</dbReference>
<dbReference type="OrthoDB" id="361494at2759"/>
<dbReference type="SMART" id="SM00320">
    <property type="entry name" value="WD40"/>
    <property type="match status" value="5"/>
</dbReference>
<dbReference type="InterPro" id="IPR036322">
    <property type="entry name" value="WD40_repeat_dom_sf"/>
</dbReference>
<dbReference type="InterPro" id="IPR015943">
    <property type="entry name" value="WD40/YVTN_repeat-like_dom_sf"/>
</dbReference>
<gene>
    <name evidence="5" type="ORF">WICPIJ_001674</name>
</gene>
<dbReference type="InterPro" id="IPR001680">
    <property type="entry name" value="WD40_rpt"/>
</dbReference>